<accession>A0ABN3BZU4</accession>
<evidence type="ECO:0000313" key="3">
    <source>
        <dbReference type="Proteomes" id="UP001500432"/>
    </source>
</evidence>
<dbReference type="EMBL" id="BAAAQW010000010">
    <property type="protein sequence ID" value="GAA2202467.1"/>
    <property type="molecule type" value="Genomic_DNA"/>
</dbReference>
<dbReference type="Pfam" id="PF06722">
    <property type="entry name" value="EryCIII-like_C"/>
    <property type="match status" value="1"/>
</dbReference>
<dbReference type="Gene3D" id="3.40.50.2000">
    <property type="entry name" value="Glycogen Phosphorylase B"/>
    <property type="match status" value="2"/>
</dbReference>
<sequence length="431" mass="46936">MKILFASLTQDGHFNPLTGIAAAAQDAGHEVAFYTGSLYAGKLGRMGVRHEPYRRAVEITAENINEVFPERVKLSGPRQIAFDGRAIFADNVGRFFEDLREIHGEFPFTVLVHDTGFFAAELAVRLLGVHSVPVNVIGNIESDPDVPPMFFGFGQARNRLDRAKHAAARYVSNQVVFRPAKVRYREILAQHGVPFSLRTVMTDLPYRYATAVIQTGTQSLDFPRSRVNPKVRHVGALLPWRDPGGDRGADVPLGGYRRRALISQGTIDTADFAKLVYPAVEALRGSGMQLVVSTGRQPAAPVRERIGGPDVVVEEFVDFDAVLPVSDVYITNGGQGGVLMAIAHGVPMVVAGLNEGKGDVNARLAFRGLAEDLRTERPRAEAIRAAVDRVLADDAMRARVAAVRAELAAHDPLAESIEVIESVGSRLQHRP</sequence>
<comment type="caution">
    <text evidence="2">The sequence shown here is derived from an EMBL/GenBank/DDBJ whole genome shotgun (WGS) entry which is preliminary data.</text>
</comment>
<dbReference type="RefSeq" id="WP_344300677.1">
    <property type="nucleotide sequence ID" value="NZ_BAAAQW010000010.1"/>
</dbReference>
<dbReference type="PANTHER" id="PTHR21015:SF22">
    <property type="entry name" value="GLYCOSYLTRANSFERASE"/>
    <property type="match status" value="1"/>
</dbReference>
<organism evidence="2 3">
    <name type="scientific">Sinomonas flava</name>
    <dbReference type="NCBI Taxonomy" id="496857"/>
    <lineage>
        <taxon>Bacteria</taxon>
        <taxon>Bacillati</taxon>
        <taxon>Actinomycetota</taxon>
        <taxon>Actinomycetes</taxon>
        <taxon>Micrococcales</taxon>
        <taxon>Micrococcaceae</taxon>
        <taxon>Sinomonas</taxon>
    </lineage>
</organism>
<evidence type="ECO:0000259" key="1">
    <source>
        <dbReference type="Pfam" id="PF06722"/>
    </source>
</evidence>
<dbReference type="InterPro" id="IPR002213">
    <property type="entry name" value="UDP_glucos_trans"/>
</dbReference>
<dbReference type="SUPFAM" id="SSF53756">
    <property type="entry name" value="UDP-Glycosyltransferase/glycogen phosphorylase"/>
    <property type="match status" value="1"/>
</dbReference>
<dbReference type="Proteomes" id="UP001500432">
    <property type="component" value="Unassembled WGS sequence"/>
</dbReference>
<feature type="domain" description="Erythromycin biosynthesis protein CIII-like C-terminal" evidence="1">
    <location>
        <begin position="311"/>
        <end position="412"/>
    </location>
</feature>
<proteinExistence type="predicted"/>
<gene>
    <name evidence="2" type="ORF">GCM10009849_31010</name>
</gene>
<protein>
    <submittedName>
        <fullName evidence="2">Glycosyltransferase</fullName>
    </submittedName>
</protein>
<dbReference type="PANTHER" id="PTHR21015">
    <property type="entry name" value="UDP-N-ACETYLGLUCOSAMINE--N-ACETYLMURAMYL-(PENTAPEPTIDE) PYROPHOSPHORYL-UNDECAPRENOL N-ACETYLGLUCOSAMINE TRANSFERASE 1"/>
    <property type="match status" value="1"/>
</dbReference>
<dbReference type="InterPro" id="IPR010610">
    <property type="entry name" value="EryCIII-like_C"/>
</dbReference>
<name>A0ABN3BZU4_9MICC</name>
<dbReference type="CDD" id="cd03784">
    <property type="entry name" value="GT1_Gtf-like"/>
    <property type="match status" value="1"/>
</dbReference>
<reference evidence="2 3" key="1">
    <citation type="journal article" date="2019" name="Int. J. Syst. Evol. Microbiol.">
        <title>The Global Catalogue of Microorganisms (GCM) 10K type strain sequencing project: providing services to taxonomists for standard genome sequencing and annotation.</title>
        <authorList>
            <consortium name="The Broad Institute Genomics Platform"/>
            <consortium name="The Broad Institute Genome Sequencing Center for Infectious Disease"/>
            <person name="Wu L."/>
            <person name="Ma J."/>
        </authorList>
    </citation>
    <scope>NUCLEOTIDE SEQUENCE [LARGE SCALE GENOMIC DNA]</scope>
    <source>
        <strain evidence="2 3">JCM 16034</strain>
    </source>
</reference>
<keyword evidence="3" id="KW-1185">Reference proteome</keyword>
<evidence type="ECO:0000313" key="2">
    <source>
        <dbReference type="EMBL" id="GAA2202467.1"/>
    </source>
</evidence>